<evidence type="ECO:0000259" key="6">
    <source>
        <dbReference type="PROSITE" id="PS50090"/>
    </source>
</evidence>
<dbReference type="CDD" id="cd00167">
    <property type="entry name" value="SANT"/>
    <property type="match status" value="4"/>
</dbReference>
<evidence type="ECO:0000256" key="1">
    <source>
        <dbReference type="ARBA" id="ARBA00023015"/>
    </source>
</evidence>
<keyword evidence="8" id="KW-1185">Reference proteome</keyword>
<feature type="region of interest" description="Disordered" evidence="5">
    <location>
        <begin position="1171"/>
        <end position="1267"/>
    </location>
</feature>
<dbReference type="Pfam" id="PF13921">
    <property type="entry name" value="Myb_DNA-bind_6"/>
    <property type="match status" value="1"/>
</dbReference>
<dbReference type="InterPro" id="IPR017930">
    <property type="entry name" value="Myb_dom"/>
</dbReference>
<keyword evidence="4" id="KW-0539">Nucleus</keyword>
<evidence type="ECO:0000256" key="2">
    <source>
        <dbReference type="ARBA" id="ARBA00023125"/>
    </source>
</evidence>
<evidence type="ECO:0000259" key="7">
    <source>
        <dbReference type="PROSITE" id="PS51294"/>
    </source>
</evidence>
<keyword evidence="1" id="KW-0805">Transcription regulation</keyword>
<feature type="domain" description="Myb-like" evidence="6">
    <location>
        <begin position="450"/>
        <end position="501"/>
    </location>
</feature>
<feature type="region of interest" description="Disordered" evidence="5">
    <location>
        <begin position="587"/>
        <end position="615"/>
    </location>
</feature>
<feature type="domain" description="HTH myb-type" evidence="7">
    <location>
        <begin position="298"/>
        <end position="347"/>
    </location>
</feature>
<organism evidence="8 9">
    <name type="scientific">Saccoglossus kowalevskii</name>
    <name type="common">Acorn worm</name>
    <dbReference type="NCBI Taxonomy" id="10224"/>
    <lineage>
        <taxon>Eukaryota</taxon>
        <taxon>Metazoa</taxon>
        <taxon>Hemichordata</taxon>
        <taxon>Enteropneusta</taxon>
        <taxon>Harrimaniidae</taxon>
        <taxon>Saccoglossus</taxon>
    </lineage>
</organism>
<feature type="domain" description="Myb-like" evidence="6">
    <location>
        <begin position="299"/>
        <end position="343"/>
    </location>
</feature>
<dbReference type="InterPro" id="IPR009057">
    <property type="entry name" value="Homeodomain-like_sf"/>
</dbReference>
<evidence type="ECO:0000313" key="9">
    <source>
        <dbReference type="RefSeq" id="XP_006816232.1"/>
    </source>
</evidence>
<dbReference type="Pfam" id="PF00249">
    <property type="entry name" value="Myb_DNA-binding"/>
    <property type="match status" value="1"/>
</dbReference>
<proteinExistence type="predicted"/>
<dbReference type="SMART" id="SM00717">
    <property type="entry name" value="SANT"/>
    <property type="match status" value="5"/>
</dbReference>
<evidence type="ECO:0000256" key="5">
    <source>
        <dbReference type="SAM" id="MobiDB-lite"/>
    </source>
</evidence>
<feature type="compositionally biased region" description="Polar residues" evidence="5">
    <location>
        <begin position="1073"/>
        <end position="1088"/>
    </location>
</feature>
<name>A0ABM0M891_SACKO</name>
<evidence type="ECO:0000313" key="8">
    <source>
        <dbReference type="Proteomes" id="UP000694865"/>
    </source>
</evidence>
<feature type="domain" description="Myb-like" evidence="6">
    <location>
        <begin position="399"/>
        <end position="449"/>
    </location>
</feature>
<evidence type="ECO:0000256" key="4">
    <source>
        <dbReference type="ARBA" id="ARBA00023242"/>
    </source>
</evidence>
<dbReference type="Gene3D" id="1.10.10.60">
    <property type="entry name" value="Homeodomain-like"/>
    <property type="match status" value="4"/>
</dbReference>
<dbReference type="PROSITE" id="PS50090">
    <property type="entry name" value="MYB_LIKE"/>
    <property type="match status" value="3"/>
</dbReference>
<keyword evidence="2" id="KW-0238">DNA-binding</keyword>
<feature type="region of interest" description="Disordered" evidence="5">
    <location>
        <begin position="959"/>
        <end position="987"/>
    </location>
</feature>
<feature type="compositionally biased region" description="Basic and acidic residues" evidence="5">
    <location>
        <begin position="1178"/>
        <end position="1189"/>
    </location>
</feature>
<dbReference type="PANTHER" id="PTHR46621:SF1">
    <property type="entry name" value="SNRNA-ACTIVATING PROTEIN COMPLEX SUBUNIT 4"/>
    <property type="match status" value="1"/>
</dbReference>
<keyword evidence="3" id="KW-0804">Transcription</keyword>
<dbReference type="Proteomes" id="UP000694865">
    <property type="component" value="Unplaced"/>
</dbReference>
<feature type="compositionally biased region" description="Basic and acidic residues" evidence="5">
    <location>
        <begin position="597"/>
        <end position="615"/>
    </location>
</feature>
<dbReference type="PROSITE" id="PS51294">
    <property type="entry name" value="HTH_MYB"/>
    <property type="match status" value="3"/>
</dbReference>
<gene>
    <name evidence="9" type="primary">LOC102801483</name>
</gene>
<accession>A0ABM0M891</accession>
<feature type="region of interest" description="Disordered" evidence="5">
    <location>
        <begin position="1073"/>
        <end position="1109"/>
    </location>
</feature>
<feature type="domain" description="HTH myb-type" evidence="7">
    <location>
        <begin position="399"/>
        <end position="453"/>
    </location>
</feature>
<dbReference type="SUPFAM" id="SSF46689">
    <property type="entry name" value="Homeodomain-like"/>
    <property type="match status" value="3"/>
</dbReference>
<sequence>MSNSDICREMASTSRVGGELEQLKDDIEQIQLVLGANDDHIGTGSLLRSPPSSKDGVQIAVGSPQGNAVYNVEADYDKDLQDSSPLLCLQQNMEYQRAIEEEIKKLHFMIATNNKRQNEINQELNGDKSSSLQSKSTFKSFFNRYFQEGTCKEGTYTVPPMNKETKLRQKLGYQSAHVGKPRKWQPREKTILHKAVSSEQKKRLMQPLINKQEVLERKLTSPLELEEVTELKKDINNLKLQINAIRTKSDRELLSEPFDDGMDWQKISCVDFDGDRTAMQCMLAWKHMFHPSINNSKAWTNKEDEQLLEIIEQHDAKDWDAIAEELDNGRVGWQCIQRYQQHLNKDHVSKKFTPEEDKLIVEIIEKLRVGNMIPFTKVAYFLEGQSSRKILTRWHNKLNPDLKRGRFTELEDQLLIAGVNQQGQNWVNISKTIPGRTPTQVRDRWINCINPELKKGTWSQSEDIKLMGLVRKYGAGCWAKISSEIGGRRPNSVLWRYKKLTNTYKRSKKQRKERKVKPSKPKLVINHRILKMIAQHKRVAIQTVLVELVQQHHQVHQENQCNLSTIDKLNALPDDCSLEQILSALTENTEDTSSPSKLEKKETRGRKRQAESEKILDQSIQDAIENNSIKVPKKRGRPFKYKVVEDKRRLSNPGNQSALFPILLKSMDIDVKQVMPLISEARRQNIGINSLPESTQAKKIILKPLNIAALSSASDVAYKRQSHKPMALPSQSAIAVPVIVGQIMNIDSSQKGTSSTVTITNNHTGNVLQAPAVSETATPVTAAPVTAAVNTMAIAVPVANKPSLSAASANKTGPSQGVPSTNLTVQPAPILVSVPHANLVGPVNQLAAVSTSKLSSVTGTILSPSVSPKCVMPSVGVVPRVTPAQTIGSPSERLNSSPVTQKTTASTAAIVSSVAGLTNPTTVVTVTTPTNASAASVMQTTTEPAATATPVESIVQTLKSSTHSKKKALSTCKKSSSDAEPEPEPRQYNCLYPGHVTVAELLERKRGTPNEDSYVPPSLRENKTNIPHKHQVFSKDRIPVIKPNKPIHLNSLPSGCTVFKLNTRGDFQTVGQVSNPKSSHVVQGSSPVRITPSPAPAAKKRTPRTNFDLPILPPSTATLTGFQILLEKKKQLKAMSDIVKQTPVKKSNENLVTLPGQSTLAFEGYSSINDSTGTKNTNLDEHRNLDSQGKRSTSSVDGRNFDLHGAANNGSTEQNNTELQKAANSSSAEDSNTISHKATNTNSVEQGNSESHLAAAEQRNSNSDALDKIRESESYKLLRARFTSLFSWPMLMSQTKLDPGK</sequence>
<dbReference type="PANTHER" id="PTHR46621">
    <property type="entry name" value="SNRNA-ACTIVATING PROTEIN COMPLEX SUBUNIT 4"/>
    <property type="match status" value="1"/>
</dbReference>
<feature type="compositionally biased region" description="Polar residues" evidence="5">
    <location>
        <begin position="1208"/>
        <end position="1251"/>
    </location>
</feature>
<feature type="domain" description="HTH myb-type" evidence="7">
    <location>
        <begin position="454"/>
        <end position="505"/>
    </location>
</feature>
<dbReference type="GeneID" id="102801483"/>
<feature type="compositionally biased region" description="Polar residues" evidence="5">
    <location>
        <begin position="587"/>
        <end position="596"/>
    </location>
</feature>
<reference evidence="9" key="1">
    <citation type="submission" date="2025-08" db="UniProtKB">
        <authorList>
            <consortium name="RefSeq"/>
        </authorList>
    </citation>
    <scope>IDENTIFICATION</scope>
    <source>
        <tissue evidence="9">Testes</tissue>
    </source>
</reference>
<dbReference type="RefSeq" id="XP_006816232.1">
    <property type="nucleotide sequence ID" value="XM_006816169.1"/>
</dbReference>
<evidence type="ECO:0000256" key="3">
    <source>
        <dbReference type="ARBA" id="ARBA00023163"/>
    </source>
</evidence>
<dbReference type="InterPro" id="IPR001005">
    <property type="entry name" value="SANT/Myb"/>
</dbReference>
<protein>
    <submittedName>
        <fullName evidence="9">Uncharacterized protein LOC102801483</fullName>
    </submittedName>
</protein>
<dbReference type="InterPro" id="IPR051575">
    <property type="entry name" value="Myb-like_DNA-bd"/>
</dbReference>